<evidence type="ECO:0000313" key="5">
    <source>
        <dbReference type="Proteomes" id="UP000321533"/>
    </source>
</evidence>
<evidence type="ECO:0000313" key="4">
    <source>
        <dbReference type="EMBL" id="QEC67080.1"/>
    </source>
</evidence>
<evidence type="ECO:0000256" key="3">
    <source>
        <dbReference type="PROSITE-ProRule" id="PRU00339"/>
    </source>
</evidence>
<dbReference type="PANTHER" id="PTHR45586:SF1">
    <property type="entry name" value="LIPOPOLYSACCHARIDE ASSEMBLY PROTEIN B"/>
    <property type="match status" value="1"/>
</dbReference>
<keyword evidence="1" id="KW-0677">Repeat</keyword>
<evidence type="ECO:0000256" key="2">
    <source>
        <dbReference type="ARBA" id="ARBA00022803"/>
    </source>
</evidence>
<dbReference type="Pfam" id="PF13432">
    <property type="entry name" value="TPR_16"/>
    <property type="match status" value="1"/>
</dbReference>
<evidence type="ECO:0000256" key="1">
    <source>
        <dbReference type="ARBA" id="ARBA00022737"/>
    </source>
</evidence>
<dbReference type="KEGG" id="pgin:FRZ67_07180"/>
<dbReference type="EMBL" id="CP042435">
    <property type="protein sequence ID" value="QEC67080.1"/>
    <property type="molecule type" value="Genomic_DNA"/>
</dbReference>
<dbReference type="PROSITE" id="PS50005">
    <property type="entry name" value="TPR"/>
    <property type="match status" value="1"/>
</dbReference>
<dbReference type="SUPFAM" id="SSF48452">
    <property type="entry name" value="TPR-like"/>
    <property type="match status" value="1"/>
</dbReference>
<dbReference type="AlphaFoldDB" id="A0A5B8V6I9"/>
<gene>
    <name evidence="4" type="ORF">FRZ67_07180</name>
</gene>
<dbReference type="RefSeq" id="WP_147188888.1">
    <property type="nucleotide sequence ID" value="NZ_CP042435.1"/>
</dbReference>
<organism evidence="4 5">
    <name type="scientific">Panacibacter ginsenosidivorans</name>
    <dbReference type="NCBI Taxonomy" id="1813871"/>
    <lineage>
        <taxon>Bacteria</taxon>
        <taxon>Pseudomonadati</taxon>
        <taxon>Bacteroidota</taxon>
        <taxon>Chitinophagia</taxon>
        <taxon>Chitinophagales</taxon>
        <taxon>Chitinophagaceae</taxon>
        <taxon>Panacibacter</taxon>
    </lineage>
</organism>
<reference evidence="4 5" key="1">
    <citation type="journal article" date="2016" name="Int. J. Syst. Evol. Microbiol.">
        <title>Panacibacter ginsenosidivorans gen. nov., sp. nov., with ginsenoside converting activity isolated from soil of a ginseng field.</title>
        <authorList>
            <person name="Siddiqi M.Z."/>
            <person name="Muhammad Shafi S."/>
            <person name="Choi K.D."/>
            <person name="Im W.T."/>
        </authorList>
    </citation>
    <scope>NUCLEOTIDE SEQUENCE [LARGE SCALE GENOMIC DNA]</scope>
    <source>
        <strain evidence="4 5">Gsoil1550</strain>
    </source>
</reference>
<dbReference type="Proteomes" id="UP000321533">
    <property type="component" value="Chromosome"/>
</dbReference>
<sequence length="283" mass="31705">MKKQQLILISGGLVLLVLLYFFGNTTPPASASPQMQSEQGQSATNNNSVSTDVLAIARKSLAPAQSEKLTQLENSVVRGDVKDQKILVYNQIAHYWRDTLHRPDIGAYYMGEAAKLENSEKNLNFAARLMLNQIMAGSEPDKTSWLALNAKALYEQVLKINPANDSAKIELGACYLFGNISAMPMEGIQKIREVADRDTTNMYAQLMLGLGDIRSQQYDKAVERLEKVVQKEPNNLQALFNLAETYERKGDKENAIKWYREVEGHIDVPAAKQEIENRINSLK</sequence>
<dbReference type="InterPro" id="IPR011990">
    <property type="entry name" value="TPR-like_helical_dom_sf"/>
</dbReference>
<feature type="repeat" description="TPR" evidence="3">
    <location>
        <begin position="202"/>
        <end position="235"/>
    </location>
</feature>
<dbReference type="InterPro" id="IPR051012">
    <property type="entry name" value="CellSynth/LPSAsmb/PSIAsmb"/>
</dbReference>
<name>A0A5B8V6I9_9BACT</name>
<dbReference type="Gene3D" id="1.25.40.10">
    <property type="entry name" value="Tetratricopeptide repeat domain"/>
    <property type="match status" value="1"/>
</dbReference>
<keyword evidence="5" id="KW-1185">Reference proteome</keyword>
<keyword evidence="2 3" id="KW-0802">TPR repeat</keyword>
<proteinExistence type="predicted"/>
<dbReference type="OrthoDB" id="1490552at2"/>
<dbReference type="PANTHER" id="PTHR45586">
    <property type="entry name" value="TPR REPEAT-CONTAINING PROTEIN PA4667"/>
    <property type="match status" value="1"/>
</dbReference>
<protein>
    <submittedName>
        <fullName evidence="4">Tetratricopeptide repeat protein</fullName>
    </submittedName>
</protein>
<dbReference type="InterPro" id="IPR019734">
    <property type="entry name" value="TPR_rpt"/>
</dbReference>
<accession>A0A5B8V6I9</accession>